<sequence length="117" mass="13455">ARHYASLAACQRAMDSWRHLYNCRRPHEALGLRPPISRYRPSSRAYPARLSPILYDQGVHVLKVRRNGQIVYRGRTIFVSEGLAGLPVAIRPSPTDGLMDVLFMHRTVQHIDLRLLR</sequence>
<protein>
    <submittedName>
        <fullName evidence="2">Transposase</fullName>
    </submittedName>
</protein>
<feature type="non-terminal residue" evidence="2">
    <location>
        <position position="1"/>
    </location>
</feature>
<dbReference type="RefSeq" id="WP_204629542.1">
    <property type="nucleotide sequence ID" value="NZ_JADIKF010000025.1"/>
</dbReference>
<dbReference type="InterPro" id="IPR001584">
    <property type="entry name" value="Integrase_cat-core"/>
</dbReference>
<proteinExistence type="predicted"/>
<reference evidence="2" key="1">
    <citation type="submission" date="2020-10" db="EMBL/GenBank/DDBJ databases">
        <title>Phylogeny of dyella-like bacteria.</title>
        <authorList>
            <person name="Fu J."/>
        </authorList>
    </citation>
    <scope>NUCLEOTIDE SEQUENCE</scope>
    <source>
        <strain evidence="2">DHON07</strain>
    </source>
</reference>
<feature type="domain" description="Integrase catalytic" evidence="1">
    <location>
        <begin position="4"/>
        <end position="35"/>
    </location>
</feature>
<evidence type="ECO:0000313" key="2">
    <source>
        <dbReference type="EMBL" id="MBM7127923.1"/>
    </source>
</evidence>
<dbReference type="EMBL" id="JADIKF010000025">
    <property type="protein sequence ID" value="MBM7127923.1"/>
    <property type="molecule type" value="Genomic_DNA"/>
</dbReference>
<evidence type="ECO:0000259" key="1">
    <source>
        <dbReference type="Pfam" id="PF13683"/>
    </source>
</evidence>
<comment type="caution">
    <text evidence="2">The sequence shown here is derived from an EMBL/GenBank/DDBJ whole genome shotgun (WGS) entry which is preliminary data.</text>
</comment>
<dbReference type="Pfam" id="PF13683">
    <property type="entry name" value="rve_3"/>
    <property type="match status" value="1"/>
</dbReference>
<gene>
    <name evidence="2" type="ORF">ISS99_00170</name>
</gene>
<keyword evidence="3" id="KW-1185">Reference proteome</keyword>
<dbReference type="Proteomes" id="UP001430193">
    <property type="component" value="Unassembled WGS sequence"/>
</dbReference>
<accession>A0ABS2K9Q2</accession>
<evidence type="ECO:0000313" key="3">
    <source>
        <dbReference type="Proteomes" id="UP001430193"/>
    </source>
</evidence>
<name>A0ABS2K9Q2_9GAMM</name>
<organism evidence="2 3">
    <name type="scientific">Dyella mobilis</name>
    <dbReference type="NCBI Taxonomy" id="1849582"/>
    <lineage>
        <taxon>Bacteria</taxon>
        <taxon>Pseudomonadati</taxon>
        <taxon>Pseudomonadota</taxon>
        <taxon>Gammaproteobacteria</taxon>
        <taxon>Lysobacterales</taxon>
        <taxon>Rhodanobacteraceae</taxon>
        <taxon>Dyella</taxon>
    </lineage>
</organism>